<comment type="caution">
    <text evidence="4">The sequence shown here is derived from an EMBL/GenBank/DDBJ whole genome shotgun (WGS) entry which is preliminary data.</text>
</comment>
<dbReference type="EMBL" id="MKGL01000160">
    <property type="protein sequence ID" value="RNF04538.1"/>
    <property type="molecule type" value="Genomic_DNA"/>
</dbReference>
<dbReference type="InterPro" id="IPR029071">
    <property type="entry name" value="Ubiquitin-like_domsf"/>
</dbReference>
<keyword evidence="2" id="KW-0812">Transmembrane</keyword>
<feature type="domain" description="Ubiquitin-like" evidence="3">
    <location>
        <begin position="1"/>
        <end position="61"/>
    </location>
</feature>
<dbReference type="RefSeq" id="XP_029238155.1">
    <property type="nucleotide sequence ID" value="XM_029382029.1"/>
</dbReference>
<dbReference type="OrthoDB" id="252552at2759"/>
<evidence type="ECO:0000256" key="1">
    <source>
        <dbReference type="SAM" id="MobiDB-lite"/>
    </source>
</evidence>
<dbReference type="Gene3D" id="3.10.20.90">
    <property type="entry name" value="Phosphatidylinositol 3-kinase Catalytic Subunit, Chain A, domain 1"/>
    <property type="match status" value="1"/>
</dbReference>
<feature type="transmembrane region" description="Helical" evidence="2">
    <location>
        <begin position="718"/>
        <end position="740"/>
    </location>
</feature>
<evidence type="ECO:0000259" key="3">
    <source>
        <dbReference type="PROSITE" id="PS50053"/>
    </source>
</evidence>
<evidence type="ECO:0000313" key="5">
    <source>
        <dbReference type="Proteomes" id="UP000283634"/>
    </source>
</evidence>
<organism evidence="4 5">
    <name type="scientific">Trypanosoma rangeli</name>
    <dbReference type="NCBI Taxonomy" id="5698"/>
    <lineage>
        <taxon>Eukaryota</taxon>
        <taxon>Discoba</taxon>
        <taxon>Euglenozoa</taxon>
        <taxon>Kinetoplastea</taxon>
        <taxon>Metakinetoplastina</taxon>
        <taxon>Trypanosomatida</taxon>
        <taxon>Trypanosomatidae</taxon>
        <taxon>Trypanosoma</taxon>
        <taxon>Herpetosoma</taxon>
    </lineage>
</organism>
<feature type="compositionally biased region" description="Basic residues" evidence="1">
    <location>
        <begin position="859"/>
        <end position="876"/>
    </location>
</feature>
<dbReference type="PROSITE" id="PS50053">
    <property type="entry name" value="UBIQUITIN_2"/>
    <property type="match status" value="1"/>
</dbReference>
<keyword evidence="2" id="KW-0472">Membrane</keyword>
<dbReference type="GeneID" id="40329069"/>
<feature type="compositionally biased region" description="Low complexity" evidence="1">
    <location>
        <begin position="157"/>
        <end position="184"/>
    </location>
</feature>
<feature type="compositionally biased region" description="Low complexity" evidence="1">
    <location>
        <begin position="601"/>
        <end position="612"/>
    </location>
</feature>
<feature type="compositionally biased region" description="Polar residues" evidence="1">
    <location>
        <begin position="246"/>
        <end position="259"/>
    </location>
</feature>
<name>A0A422NGF5_TRYRA</name>
<dbReference type="VEuPathDB" id="TriTrypDB:TRSC58_03314"/>
<dbReference type="Proteomes" id="UP000283634">
    <property type="component" value="Unassembled WGS sequence"/>
</dbReference>
<feature type="transmembrane region" description="Helical" evidence="2">
    <location>
        <begin position="680"/>
        <end position="697"/>
    </location>
</feature>
<keyword evidence="5" id="KW-1185">Reference proteome</keyword>
<protein>
    <submittedName>
        <fullName evidence="4">Ubiquitin-like protein</fullName>
    </submittedName>
</protein>
<dbReference type="SUPFAM" id="SSF54236">
    <property type="entry name" value="Ubiquitin-like"/>
    <property type="match status" value="1"/>
</dbReference>
<feature type="region of interest" description="Disordered" evidence="1">
    <location>
        <begin position="244"/>
        <end position="283"/>
    </location>
</feature>
<evidence type="ECO:0000256" key="2">
    <source>
        <dbReference type="SAM" id="Phobius"/>
    </source>
</evidence>
<dbReference type="InterPro" id="IPR000626">
    <property type="entry name" value="Ubiquitin-like_dom"/>
</dbReference>
<reference evidence="4 5" key="1">
    <citation type="journal article" date="2018" name="BMC Genomics">
        <title>Genomic comparison of Trypanosoma conorhini and Trypanosoma rangeli to Trypanosoma cruzi strains of high and low virulence.</title>
        <authorList>
            <person name="Bradwell K.R."/>
            <person name="Koparde V.N."/>
            <person name="Matveyev A.V."/>
            <person name="Serrano M.G."/>
            <person name="Alves J.M."/>
            <person name="Parikh H."/>
            <person name="Huang B."/>
            <person name="Lee V."/>
            <person name="Espinosa-Alvarez O."/>
            <person name="Ortiz P.A."/>
            <person name="Costa-Martins A.G."/>
            <person name="Teixeira M.M."/>
            <person name="Buck G.A."/>
        </authorList>
    </citation>
    <scope>NUCLEOTIDE SEQUENCE [LARGE SCALE GENOMIC DNA]</scope>
    <source>
        <strain evidence="4 5">AM80</strain>
    </source>
</reference>
<accession>A0A422NGF5</accession>
<feature type="region of interest" description="Disordered" evidence="1">
    <location>
        <begin position="79"/>
        <end position="98"/>
    </location>
</feature>
<dbReference type="AlphaFoldDB" id="A0A422NGF5"/>
<dbReference type="OMA" id="MEYVARE"/>
<keyword evidence="2" id="KW-1133">Transmembrane helix</keyword>
<feature type="region of interest" description="Disordered" evidence="1">
    <location>
        <begin position="763"/>
        <end position="786"/>
    </location>
</feature>
<feature type="region of interest" description="Disordered" evidence="1">
    <location>
        <begin position="139"/>
        <end position="186"/>
    </location>
</feature>
<feature type="compositionally biased region" description="Low complexity" evidence="1">
    <location>
        <begin position="80"/>
        <end position="92"/>
    </location>
</feature>
<evidence type="ECO:0000313" key="4">
    <source>
        <dbReference type="EMBL" id="RNF04538.1"/>
    </source>
</evidence>
<feature type="compositionally biased region" description="Basic and acidic residues" evidence="1">
    <location>
        <begin position="626"/>
        <end position="641"/>
    </location>
</feature>
<proteinExistence type="predicted"/>
<dbReference type="CDD" id="cd17039">
    <property type="entry name" value="Ubl_ubiquitin_like"/>
    <property type="match status" value="1"/>
</dbReference>
<gene>
    <name evidence="4" type="ORF">TraAM80_05136</name>
</gene>
<feature type="region of interest" description="Disordered" evidence="1">
    <location>
        <begin position="586"/>
        <end position="646"/>
    </location>
</feature>
<sequence>MRINVAGLRPEHAISGLEVNVEAGAEGLRRDIAERIGAVPERLRLIHMGHLIDDSRPLSSFLQEGTTIHVVPITGPILPSGPSAGNSSSNNNYEQGGASAGNLPELAAVWRGIPDPLLGLIQHSLSGLVGQTTGRTPVMFQGGIVGGGMGSPPTENSQSPQPQQPQQRAQPQQPAEGRPQQQQQHRVSFSYAIPTPETFTPTPVHVHVHVTLEDLEQLPERLERFRSRMQPSGLNASLHVERGPLPNTNNSFAQPAETGTTAPNNDNYNTNNTNSTGNENGAANALPQAMGEVENASGEVPPGGDEEATQSEDLLHTFFSDLPPASVLQLIMGNFSVLAPLRQRVVEAISQFGVPPERAAQSAEWEDWRRHLDGELGPYIEDFESDPAVMEYVAREARPQGNFLPEFRRYLVFVWEEVVRATLNPVADSSEWVRELKVASARALGVAAERASIWFERGLEGLGGFFVLLLQFALSRATHSRAQAQAQPFLQMLSLMRGALSGFLSTWHAEYLSRHRRDTDSSIFEGAAAPVPERNSEADDLLDDCLDELCSGNNEGAGDERGAADRVYGNADGVRIALRAFGGMPSGEEEDYLPTRPALPPRAAARQRPQQLHNVEASKEVNANRCEAKKSRKEDRGEGRQLKRKKKRGKYGFCGFRRGELEKKKRWRTCAKGRPQRCCVLSLACAAVLFVIANVFRSQTRAPTPPPIARTGVRTQKAARGICLFTFVHPPLLLFAFAFVGQARDLRAAHFFFSCRCFSRSRAPTRSTGHARPHAPTAEPRANGARNPTFYAESYNFSFSNENATPPQGQLNNRYSERIWQGVALPTPGAAQAEPATKCTSQWLTKVKPRHLEPPPPPPKKKKKIRTPGRKGRAAE</sequence>
<feature type="region of interest" description="Disordered" evidence="1">
    <location>
        <begin position="827"/>
        <end position="876"/>
    </location>
</feature>
<feature type="compositionally biased region" description="Low complexity" evidence="1">
    <location>
        <begin position="260"/>
        <end position="283"/>
    </location>
</feature>